<proteinExistence type="predicted"/>
<comment type="caution">
    <text evidence="2">The sequence shown here is derived from an EMBL/GenBank/DDBJ whole genome shotgun (WGS) entry which is preliminary data.</text>
</comment>
<keyword evidence="1" id="KW-0812">Transmembrane</keyword>
<dbReference type="EMBL" id="MFZF01000031">
    <property type="protein sequence ID" value="OGK15402.1"/>
    <property type="molecule type" value="Genomic_DNA"/>
</dbReference>
<organism evidence="2 3">
    <name type="scientific">Candidatus Roizmanbacteria bacterium RIFCSPHIGHO2_01_FULL_39_12b</name>
    <dbReference type="NCBI Taxonomy" id="1802030"/>
    <lineage>
        <taxon>Bacteria</taxon>
        <taxon>Candidatus Roizmaniibacteriota</taxon>
    </lineage>
</organism>
<feature type="transmembrane region" description="Helical" evidence="1">
    <location>
        <begin position="7"/>
        <end position="31"/>
    </location>
</feature>
<name>A0A1F7G9U8_9BACT</name>
<keyword evidence="1" id="KW-0472">Membrane</keyword>
<accession>A0A1F7G9U8</accession>
<feature type="transmembrane region" description="Helical" evidence="1">
    <location>
        <begin position="71"/>
        <end position="92"/>
    </location>
</feature>
<dbReference type="AlphaFoldDB" id="A0A1F7G9U8"/>
<dbReference type="Proteomes" id="UP000178372">
    <property type="component" value="Unassembled WGS sequence"/>
</dbReference>
<keyword evidence="1" id="KW-1133">Transmembrane helix</keyword>
<evidence type="ECO:0000256" key="1">
    <source>
        <dbReference type="SAM" id="Phobius"/>
    </source>
</evidence>
<protein>
    <submittedName>
        <fullName evidence="2">Uncharacterized protein</fullName>
    </submittedName>
</protein>
<sequence>MIETAKILLRYLIIISIFFIIYLLLFSTFLFKSDTVLFYRGIKLLFFELFLFFLGAFYLTIQKKSFIESYFASVATASSICLVFLTVFPVTVDRSITTFLLNTVNNPTISCKQGGISKENLKKVFIEDFFKREDAIGRRLNEQEVTGSIVKIKDGCFKITPKGRKLVSFFNLIKQYFIMKQ</sequence>
<reference evidence="2 3" key="1">
    <citation type="journal article" date="2016" name="Nat. Commun.">
        <title>Thousands of microbial genomes shed light on interconnected biogeochemical processes in an aquifer system.</title>
        <authorList>
            <person name="Anantharaman K."/>
            <person name="Brown C.T."/>
            <person name="Hug L.A."/>
            <person name="Sharon I."/>
            <person name="Castelle C.J."/>
            <person name="Probst A.J."/>
            <person name="Thomas B.C."/>
            <person name="Singh A."/>
            <person name="Wilkins M.J."/>
            <person name="Karaoz U."/>
            <person name="Brodie E.L."/>
            <person name="Williams K.H."/>
            <person name="Hubbard S.S."/>
            <person name="Banfield J.F."/>
        </authorList>
    </citation>
    <scope>NUCLEOTIDE SEQUENCE [LARGE SCALE GENOMIC DNA]</scope>
</reference>
<feature type="transmembrane region" description="Helical" evidence="1">
    <location>
        <begin position="37"/>
        <end position="59"/>
    </location>
</feature>
<evidence type="ECO:0000313" key="3">
    <source>
        <dbReference type="Proteomes" id="UP000178372"/>
    </source>
</evidence>
<gene>
    <name evidence="2" type="ORF">A2690_05090</name>
</gene>
<evidence type="ECO:0000313" key="2">
    <source>
        <dbReference type="EMBL" id="OGK15402.1"/>
    </source>
</evidence>